<evidence type="ECO:0000259" key="1">
    <source>
        <dbReference type="Pfam" id="PF11738"/>
    </source>
</evidence>
<name>A0ABQ1V6V4_9BACT</name>
<dbReference type="RefSeq" id="WP_137400713.1">
    <property type="nucleotide sequence ID" value="NZ_BMIU01000018.1"/>
</dbReference>
<dbReference type="InterPro" id="IPR021729">
    <property type="entry name" value="DUF3298"/>
</dbReference>
<feature type="domain" description="DUF3298" evidence="1">
    <location>
        <begin position="192"/>
        <end position="247"/>
    </location>
</feature>
<dbReference type="EMBL" id="BMIU01000018">
    <property type="protein sequence ID" value="GGF41791.1"/>
    <property type="molecule type" value="Genomic_DNA"/>
</dbReference>
<evidence type="ECO:0000313" key="4">
    <source>
        <dbReference type="Proteomes" id="UP000647339"/>
    </source>
</evidence>
<comment type="caution">
    <text evidence="3">The sequence shown here is derived from an EMBL/GenBank/DDBJ whole genome shotgun (WGS) entry which is preliminary data.</text>
</comment>
<proteinExistence type="predicted"/>
<protein>
    <recommendedName>
        <fullName evidence="5">DUF3298 domain-containing protein</fullName>
    </recommendedName>
</protein>
<gene>
    <name evidence="3" type="ORF">GCM10011339_32900</name>
</gene>
<dbReference type="Pfam" id="PF13739">
    <property type="entry name" value="PdaC"/>
    <property type="match status" value="1"/>
</dbReference>
<reference evidence="4" key="1">
    <citation type="journal article" date="2019" name="Int. J. Syst. Evol. Microbiol.">
        <title>The Global Catalogue of Microorganisms (GCM) 10K type strain sequencing project: providing services to taxonomists for standard genome sequencing and annotation.</title>
        <authorList>
            <consortium name="The Broad Institute Genomics Platform"/>
            <consortium name="The Broad Institute Genome Sequencing Center for Infectious Disease"/>
            <person name="Wu L."/>
            <person name="Ma J."/>
        </authorList>
    </citation>
    <scope>NUCLEOTIDE SEQUENCE [LARGE SCALE GENOMIC DNA]</scope>
    <source>
        <strain evidence="4">CGMCC 1.15407</strain>
    </source>
</reference>
<evidence type="ECO:0000313" key="3">
    <source>
        <dbReference type="EMBL" id="GGF41791.1"/>
    </source>
</evidence>
<dbReference type="Pfam" id="PF11738">
    <property type="entry name" value="DUF3298"/>
    <property type="match status" value="1"/>
</dbReference>
<feature type="domain" description="Deacetylase PdaC" evidence="2">
    <location>
        <begin position="44"/>
        <end position="151"/>
    </location>
</feature>
<dbReference type="InterPro" id="IPR037126">
    <property type="entry name" value="PdaC/RsiV-like_sf"/>
</dbReference>
<dbReference type="Gene3D" id="3.30.565.40">
    <property type="entry name" value="Fervidobacterium nodosum Rt17-B1 like"/>
    <property type="match status" value="1"/>
</dbReference>
<accession>A0ABQ1V6V4</accession>
<evidence type="ECO:0008006" key="5">
    <source>
        <dbReference type="Google" id="ProtNLM"/>
    </source>
</evidence>
<dbReference type="InterPro" id="IPR025303">
    <property type="entry name" value="PdaC"/>
</dbReference>
<keyword evidence="4" id="KW-1185">Reference proteome</keyword>
<dbReference type="Gene3D" id="3.90.640.20">
    <property type="entry name" value="Heat-shock cognate protein, ATPase"/>
    <property type="match status" value="1"/>
</dbReference>
<evidence type="ECO:0000259" key="2">
    <source>
        <dbReference type="Pfam" id="PF13739"/>
    </source>
</evidence>
<dbReference type="Proteomes" id="UP000647339">
    <property type="component" value="Unassembled WGS sequence"/>
</dbReference>
<sequence length="265" mass="30026">MVKYFLMIGLAILVSCNDKSNGRHKEDDLAYSQASVQRQACVGKDSACAEVKINYPRFSGDDQQLTTWLNLHVKEQLLMYLQWGEASPQTDSVEVAAEMFLGEYKEMAHDFPETSLSWFLNTAGEVVFESSKVMSLMFTNSSFTGGAHPNYSVLFMNIDLEGLRLLKNEDLVLNESALLEKARIAFREFHEVDAQVSLKEDGRFFLDDGEFFLPVAMGYEGDEFVMVYNSYEIGPYSLGLTELRFPLKEVDGLVWSPMKKKGLTH</sequence>
<organism evidence="3 4">
    <name type="scientific">Echinicola rosea</name>
    <dbReference type="NCBI Taxonomy" id="1807691"/>
    <lineage>
        <taxon>Bacteria</taxon>
        <taxon>Pseudomonadati</taxon>
        <taxon>Bacteroidota</taxon>
        <taxon>Cytophagia</taxon>
        <taxon>Cytophagales</taxon>
        <taxon>Cyclobacteriaceae</taxon>
        <taxon>Echinicola</taxon>
    </lineage>
</organism>
<dbReference type="PROSITE" id="PS51257">
    <property type="entry name" value="PROKAR_LIPOPROTEIN"/>
    <property type="match status" value="1"/>
</dbReference>